<proteinExistence type="predicted"/>
<dbReference type="EMBL" id="CP097635">
    <property type="protein sequence ID" value="URI07418.1"/>
    <property type="molecule type" value="Genomic_DNA"/>
</dbReference>
<dbReference type="RefSeq" id="WP_250195654.1">
    <property type="nucleotide sequence ID" value="NZ_CP097635.1"/>
</dbReference>
<dbReference type="Pfam" id="PF07005">
    <property type="entry name" value="SBD_N"/>
    <property type="match status" value="1"/>
</dbReference>
<gene>
    <name evidence="2" type="ORF">MW290_02010</name>
</gene>
<keyword evidence="3" id="KW-1185">Reference proteome</keyword>
<evidence type="ECO:0000313" key="3">
    <source>
        <dbReference type="Proteomes" id="UP001056201"/>
    </source>
</evidence>
<dbReference type="Gene3D" id="3.40.980.20">
    <property type="entry name" value="Four-carbon acid sugar kinase, nucleotide binding domain"/>
    <property type="match status" value="1"/>
</dbReference>
<dbReference type="Gene3D" id="3.40.50.10840">
    <property type="entry name" value="Putative sugar-binding, N-terminal domain"/>
    <property type="match status" value="2"/>
</dbReference>
<evidence type="ECO:0000313" key="2">
    <source>
        <dbReference type="EMBL" id="URI07418.1"/>
    </source>
</evidence>
<dbReference type="InterPro" id="IPR010737">
    <property type="entry name" value="4-carb_acid_sugar_kinase_N"/>
</dbReference>
<sequence length="370" mass="38229">MTHGVRLLADDLTGALDSAAAFDGSVPVGLGRVPVGAAADVVAVATPTRDVPPTELPAQLAGLVDWFGGGDMAFKKVDSLLRGNTFAECAYLARAGGFDELVFAPAYPAQGRITVGGRHLVMTGGQPTTVVDAIPASFAAVGLGGDDTGPRLHVPDVRTDADLQRLVAEGLVAAGTPPRRRLWCGSAGLAQALAAHRGSLPAARAEPAAKLSSTGVLMLGASHHAVVRRQWAHLRGQRPDAVRVREGDEAEFSSACQRLAAPFGQALLELSPLQSLTPAQAAELLQAQLATLVQRIAPPSTLLVIGGDTLLAICRATGVQHLQTQPARRAGWGCAQLVGGRWSGVVCHSRSGAFGDEADLSEMLRAVTQA</sequence>
<dbReference type="InterPro" id="IPR042213">
    <property type="entry name" value="NBD_C_sf"/>
</dbReference>
<dbReference type="SUPFAM" id="SSF142764">
    <property type="entry name" value="YgbK-like"/>
    <property type="match status" value="1"/>
</dbReference>
<protein>
    <recommendedName>
        <fullName evidence="1">Four-carbon acid sugar kinase N-terminal domain-containing protein</fullName>
    </recommendedName>
</protein>
<dbReference type="Proteomes" id="UP001056201">
    <property type="component" value="Chromosome 1"/>
</dbReference>
<organism evidence="2 3">
    <name type="scientific">Aquincola tertiaricarbonis</name>
    <dbReference type="NCBI Taxonomy" id="391953"/>
    <lineage>
        <taxon>Bacteria</taxon>
        <taxon>Pseudomonadati</taxon>
        <taxon>Pseudomonadota</taxon>
        <taxon>Betaproteobacteria</taxon>
        <taxon>Burkholderiales</taxon>
        <taxon>Sphaerotilaceae</taxon>
        <taxon>Aquincola</taxon>
    </lineage>
</organism>
<feature type="domain" description="Four-carbon acid sugar kinase N-terminal" evidence="1">
    <location>
        <begin position="8"/>
        <end position="127"/>
    </location>
</feature>
<accession>A0ABY4S1T8</accession>
<name>A0ABY4S1T8_AQUTE</name>
<evidence type="ECO:0000259" key="1">
    <source>
        <dbReference type="Pfam" id="PF07005"/>
    </source>
</evidence>
<dbReference type="InterPro" id="IPR037051">
    <property type="entry name" value="4-carb_acid_sugar_kinase_N_sf"/>
</dbReference>
<reference evidence="2" key="1">
    <citation type="submission" date="2022-05" db="EMBL/GenBank/DDBJ databases">
        <title>An RpoN-dependent PEP-CTERM gene is involved in floc formation of an Aquincola tertiaricarbonis strain.</title>
        <authorList>
            <person name="Qiu D."/>
            <person name="Xia M."/>
        </authorList>
    </citation>
    <scope>NUCLEOTIDE SEQUENCE</scope>
    <source>
        <strain evidence="2">RN12</strain>
    </source>
</reference>